<proteinExistence type="inferred from homology"/>
<dbReference type="Proteomes" id="UP000245764">
    <property type="component" value="Chromosome 12"/>
</dbReference>
<reference evidence="5" key="1">
    <citation type="submission" date="2017-05" db="EMBL/GenBank/DDBJ databases">
        <authorList>
            <person name="Song R."/>
            <person name="Chenine A.L."/>
            <person name="Ruprecht R.M."/>
        </authorList>
    </citation>
    <scope>NUCLEOTIDE SEQUENCE [LARGE SCALE GENOMIC DNA]</scope>
</reference>
<evidence type="ECO:0000313" key="4">
    <source>
        <dbReference type="EMBL" id="SMR60714.1"/>
    </source>
</evidence>
<organism evidence="4 5">
    <name type="scientific">Zymoseptoria tritici ST99CH_1E4</name>
    <dbReference type="NCBI Taxonomy" id="1276532"/>
    <lineage>
        <taxon>Eukaryota</taxon>
        <taxon>Fungi</taxon>
        <taxon>Dikarya</taxon>
        <taxon>Ascomycota</taxon>
        <taxon>Pezizomycotina</taxon>
        <taxon>Dothideomycetes</taxon>
        <taxon>Dothideomycetidae</taxon>
        <taxon>Mycosphaerellales</taxon>
        <taxon>Mycosphaerellaceae</taxon>
        <taxon>Zymoseptoria</taxon>
    </lineage>
</organism>
<dbReference type="PANTHER" id="PTHR33365">
    <property type="entry name" value="YALI0B05434P"/>
    <property type="match status" value="1"/>
</dbReference>
<evidence type="ECO:0000256" key="3">
    <source>
        <dbReference type="SAM" id="Phobius"/>
    </source>
</evidence>
<accession>A0A2H1H4K8</accession>
<dbReference type="AlphaFoldDB" id="A0A2H1H4K8"/>
<dbReference type="InterPro" id="IPR021765">
    <property type="entry name" value="UstYa-like"/>
</dbReference>
<comment type="similarity">
    <text evidence="2">Belongs to the ustYa family.</text>
</comment>
<dbReference type="EMBL" id="LT854264">
    <property type="protein sequence ID" value="SMR60714.1"/>
    <property type="molecule type" value="Genomic_DNA"/>
</dbReference>
<comment type="pathway">
    <text evidence="1">Mycotoxin biosynthesis.</text>
</comment>
<keyword evidence="3" id="KW-0472">Membrane</keyword>
<evidence type="ECO:0008006" key="6">
    <source>
        <dbReference type="Google" id="ProtNLM"/>
    </source>
</evidence>
<dbReference type="GO" id="GO:0043386">
    <property type="term" value="P:mycotoxin biosynthetic process"/>
    <property type="evidence" value="ECO:0007669"/>
    <property type="project" value="InterPro"/>
</dbReference>
<keyword evidence="3" id="KW-1133">Transmembrane helix</keyword>
<feature type="transmembrane region" description="Helical" evidence="3">
    <location>
        <begin position="35"/>
        <end position="58"/>
    </location>
</feature>
<name>A0A2H1H4K8_ZYMTR</name>
<sequence>MTPTTSSRAHSIDEGEPFILKAEKAVSSERRRCNLALLAIYAGVFLNGLLLLLNVTLWKNTLSAGVWSTDLKDARSAIEYEEKVFTGALLYDQTQGKSIRRMDSDVEYFGPPSPEIDQAWKDLLHGEFVIMTPEEALPFGDELLPYHNGEYYFEPAMFHTLHCLNHVRKSLVPSMYNVTDEHYENEMKKITANIHDPLWTRTHMEHCLDMLRQTITCHGDLTPSPMYSWPHSRMSYARSGPHTCRKFEPIRQWMDRRAERGESLESF</sequence>
<dbReference type="Pfam" id="PF11807">
    <property type="entry name" value="UstYa"/>
    <property type="match status" value="1"/>
</dbReference>
<evidence type="ECO:0000256" key="2">
    <source>
        <dbReference type="ARBA" id="ARBA00035112"/>
    </source>
</evidence>
<evidence type="ECO:0000313" key="5">
    <source>
        <dbReference type="Proteomes" id="UP000245764"/>
    </source>
</evidence>
<protein>
    <recommendedName>
        <fullName evidence="6">DUF3328 domain-containing protein</fullName>
    </recommendedName>
</protein>
<gene>
    <name evidence="4" type="ORF">ZT1E4_G10679</name>
</gene>
<dbReference type="PANTHER" id="PTHR33365:SF4">
    <property type="entry name" value="CYCLOCHLOROTINE BIOSYNTHESIS PROTEIN O"/>
    <property type="match status" value="1"/>
</dbReference>
<keyword evidence="3" id="KW-0812">Transmembrane</keyword>
<evidence type="ECO:0000256" key="1">
    <source>
        <dbReference type="ARBA" id="ARBA00004685"/>
    </source>
</evidence>